<evidence type="ECO:0000259" key="14">
    <source>
        <dbReference type="Pfam" id="PF10256"/>
    </source>
</evidence>
<evidence type="ECO:0000256" key="12">
    <source>
        <dbReference type="ARBA" id="ARBA00033610"/>
    </source>
</evidence>
<dbReference type="GO" id="GO:0008840">
    <property type="term" value="F:4-hydroxy-tetrahydrodipicolinate synthase activity"/>
    <property type="evidence" value="ECO:0007669"/>
    <property type="project" value="TreeGrafter"/>
</dbReference>
<dbReference type="PRINTS" id="PR00146">
    <property type="entry name" value="DHPICSNTHASE"/>
</dbReference>
<sequence>MGEQRNSYRILVANPEERPLGRPIDNIKTDLREIGWCDMEWIELALDRDQWKGLVNTNHTSTTPLEDMAAARAVNPSNQCLKVFVQRDYSEGTLVKFQTRFPTELEDRVERQAFEYTVNQLNAMYAEAEKAGCSTYCEGCMACLTAYLIYICTETHYEKCLRKVAKFIVEQNERVYAPRGLLITDPTERGLRVVSLLLYNQDISLLSLLLFSVAGSAVTKLYPASWGCVSVEVGRQTKRYYSRIAALVDLSGVFPPIPTPFNEDESIAYDKLARNIQHWEKIPFQGYVVQGSNGEYPLMTSQERVEMVSRVRQLIAPDRLLIAGSSCESTRNTVELSNKMAAAGANAVMVVNPSYYKNSMTAEALIRHYKTVADLSSIPVIVYNMPANTGIDLTADIITQLAEHPNIIGLKDSGGDIAKISRVVSLTRHYKFQVLAGSTGFLLPALLVGCVGGINALANILGDEVCDIYKFFTKDKLQEAVELHLRLVTPNAMVTRELGVPAMKEAMNMMGLYGGPCRQPLQPLTDSERRRVRDAFIKNGFHPKC</sequence>
<dbReference type="PROSITE" id="PS00666">
    <property type="entry name" value="DHDPS_2"/>
    <property type="match status" value="1"/>
</dbReference>
<organism evidence="15 16">
    <name type="scientific">Cryptotermes secundus</name>
    <dbReference type="NCBI Taxonomy" id="105785"/>
    <lineage>
        <taxon>Eukaryota</taxon>
        <taxon>Metazoa</taxon>
        <taxon>Ecdysozoa</taxon>
        <taxon>Arthropoda</taxon>
        <taxon>Hexapoda</taxon>
        <taxon>Insecta</taxon>
        <taxon>Pterygota</taxon>
        <taxon>Neoptera</taxon>
        <taxon>Polyneoptera</taxon>
        <taxon>Dictyoptera</taxon>
        <taxon>Blattodea</taxon>
        <taxon>Blattoidea</taxon>
        <taxon>Termitoidae</taxon>
        <taxon>Kalotermitidae</taxon>
        <taxon>Cryptotermitinae</taxon>
        <taxon>Cryptotermes</taxon>
    </lineage>
</organism>
<evidence type="ECO:0000256" key="4">
    <source>
        <dbReference type="ARBA" id="ARBA00011881"/>
    </source>
</evidence>
<evidence type="ECO:0000256" key="7">
    <source>
        <dbReference type="ARBA" id="ARBA00023136"/>
    </source>
</evidence>
<dbReference type="Pfam" id="PF10256">
    <property type="entry name" value="Erf4"/>
    <property type="match status" value="1"/>
</dbReference>
<evidence type="ECO:0000313" key="15">
    <source>
        <dbReference type="EMBL" id="PNF33304.1"/>
    </source>
</evidence>
<evidence type="ECO:0000256" key="10">
    <source>
        <dbReference type="ARBA" id="ARBA00030874"/>
    </source>
</evidence>
<evidence type="ECO:0000256" key="3">
    <source>
        <dbReference type="ARBA" id="ARBA00007592"/>
    </source>
</evidence>
<dbReference type="EC" id="4.1.3.16" evidence="5"/>
<dbReference type="PANTHER" id="PTHR12128:SF66">
    <property type="entry name" value="4-HYDROXY-2-OXOGLUTARATE ALDOLASE, MITOCHONDRIAL"/>
    <property type="match status" value="1"/>
</dbReference>
<dbReference type="GO" id="GO:0005739">
    <property type="term" value="C:mitochondrion"/>
    <property type="evidence" value="ECO:0007669"/>
    <property type="project" value="TreeGrafter"/>
</dbReference>
<dbReference type="GO" id="GO:0008700">
    <property type="term" value="F:(R,S)-4-hydroxy-2-oxoglutarate aldolase activity"/>
    <property type="evidence" value="ECO:0007669"/>
    <property type="project" value="UniProtKB-EC"/>
</dbReference>
<comment type="similarity">
    <text evidence="3">Belongs to the DapA family.</text>
</comment>
<name>A0A2J7QXL4_9NEOP</name>
<evidence type="ECO:0000313" key="16">
    <source>
        <dbReference type="Proteomes" id="UP000235965"/>
    </source>
</evidence>
<dbReference type="InterPro" id="IPR020625">
    <property type="entry name" value="Schiff_base-form_aldolases_AS"/>
</dbReference>
<dbReference type="Proteomes" id="UP000235965">
    <property type="component" value="Unassembled WGS sequence"/>
</dbReference>
<proteinExistence type="inferred from homology"/>
<comment type="catalytic activity">
    <reaction evidence="13">
        <text>(4S)-4-hydroxy-2-oxoglutarate = glyoxylate + pyruvate</text>
        <dbReference type="Rhea" id="RHEA:35639"/>
        <dbReference type="ChEBI" id="CHEBI:15361"/>
        <dbReference type="ChEBI" id="CHEBI:36655"/>
        <dbReference type="ChEBI" id="CHEBI:71685"/>
        <dbReference type="EC" id="4.1.3.16"/>
    </reaction>
</comment>
<dbReference type="InterPro" id="IPR013785">
    <property type="entry name" value="Aldolase_TIM"/>
</dbReference>
<evidence type="ECO:0000256" key="9">
    <source>
        <dbReference type="ARBA" id="ARBA00023270"/>
    </source>
</evidence>
<evidence type="ECO:0000256" key="13">
    <source>
        <dbReference type="ARBA" id="ARBA00033613"/>
    </source>
</evidence>
<comment type="catalytic activity">
    <reaction evidence="12">
        <text>(4R)-4-hydroxy-2-oxoglutarate = glyoxylate + pyruvate</text>
        <dbReference type="Rhea" id="RHEA:30687"/>
        <dbReference type="ChEBI" id="CHEBI:15361"/>
        <dbReference type="ChEBI" id="CHEBI:36655"/>
        <dbReference type="ChEBI" id="CHEBI:62213"/>
        <dbReference type="EC" id="4.1.3.16"/>
    </reaction>
</comment>
<dbReference type="Pfam" id="PF00701">
    <property type="entry name" value="DHDPS"/>
    <property type="match status" value="1"/>
</dbReference>
<comment type="caution">
    <text evidence="15">The sequence shown here is derived from an EMBL/GenBank/DDBJ whole genome shotgun (WGS) entry which is preliminary data.</text>
</comment>
<evidence type="ECO:0000256" key="1">
    <source>
        <dbReference type="ARBA" id="ARBA00002577"/>
    </source>
</evidence>
<dbReference type="PANTHER" id="PTHR12128">
    <property type="entry name" value="DIHYDRODIPICOLINATE SYNTHASE"/>
    <property type="match status" value="1"/>
</dbReference>
<dbReference type="InterPro" id="IPR019383">
    <property type="entry name" value="Golgin_A_7/ERF4"/>
</dbReference>
<dbReference type="InterPro" id="IPR002220">
    <property type="entry name" value="DapA-like"/>
</dbReference>
<keyword evidence="9" id="KW-0704">Schiff base</keyword>
<dbReference type="CDD" id="cd00408">
    <property type="entry name" value="DHDPS-like"/>
    <property type="match status" value="1"/>
</dbReference>
<dbReference type="GO" id="GO:0016020">
    <property type="term" value="C:membrane"/>
    <property type="evidence" value="ECO:0007669"/>
    <property type="project" value="UniProtKB-SubCell"/>
</dbReference>
<gene>
    <name evidence="15" type="ORF">B7P43_G07744</name>
</gene>
<dbReference type="Gene3D" id="3.20.20.70">
    <property type="entry name" value="Aldolase class I"/>
    <property type="match status" value="1"/>
</dbReference>
<keyword evidence="7" id="KW-0472">Membrane</keyword>
<protein>
    <recommendedName>
        <fullName evidence="6">4-hydroxy-2-oxoglutarate aldolase, mitochondrial</fullName>
        <ecNumber evidence="5">4.1.3.16</ecNumber>
    </recommendedName>
    <alternativeName>
        <fullName evidence="11">Dihydrodipicolinate synthase-like</fullName>
    </alternativeName>
    <alternativeName>
        <fullName evidence="10">Probable 2-keto-4-hydroxyglutarate aldolase</fullName>
    </alternativeName>
</protein>
<accession>A0A2J7QXL4</accession>
<dbReference type="SMART" id="SM01130">
    <property type="entry name" value="DHDPS"/>
    <property type="match status" value="1"/>
</dbReference>
<evidence type="ECO:0000256" key="2">
    <source>
        <dbReference type="ARBA" id="ARBA00004370"/>
    </source>
</evidence>
<comment type="function">
    <text evidence="1">Catalyzes the final step in the metabolic pathway of hydroxyproline.</text>
</comment>
<reference evidence="15 16" key="1">
    <citation type="submission" date="2017-12" db="EMBL/GenBank/DDBJ databases">
        <title>Hemimetabolous genomes reveal molecular basis of termite eusociality.</title>
        <authorList>
            <person name="Harrison M.C."/>
            <person name="Jongepier E."/>
            <person name="Robertson H.M."/>
            <person name="Arning N."/>
            <person name="Bitard-Feildel T."/>
            <person name="Chao H."/>
            <person name="Childers C.P."/>
            <person name="Dinh H."/>
            <person name="Doddapaneni H."/>
            <person name="Dugan S."/>
            <person name="Gowin J."/>
            <person name="Greiner C."/>
            <person name="Han Y."/>
            <person name="Hu H."/>
            <person name="Hughes D.S.T."/>
            <person name="Huylmans A.-K."/>
            <person name="Kemena C."/>
            <person name="Kremer L.P.M."/>
            <person name="Lee S.L."/>
            <person name="Lopez-Ezquerra A."/>
            <person name="Mallet L."/>
            <person name="Monroy-Kuhn J.M."/>
            <person name="Moser A."/>
            <person name="Murali S.C."/>
            <person name="Muzny D.M."/>
            <person name="Otani S."/>
            <person name="Piulachs M.-D."/>
            <person name="Poelchau M."/>
            <person name="Qu J."/>
            <person name="Schaub F."/>
            <person name="Wada-Katsumata A."/>
            <person name="Worley K.C."/>
            <person name="Xie Q."/>
            <person name="Ylla G."/>
            <person name="Poulsen M."/>
            <person name="Gibbs R.A."/>
            <person name="Schal C."/>
            <person name="Richards S."/>
            <person name="Belles X."/>
            <person name="Korb J."/>
            <person name="Bornberg-Bauer E."/>
        </authorList>
    </citation>
    <scope>NUCLEOTIDE SEQUENCE [LARGE SCALE GENOMIC DNA]</scope>
    <source>
        <tissue evidence="15">Whole body</tissue>
    </source>
</reference>
<evidence type="ECO:0000256" key="5">
    <source>
        <dbReference type="ARBA" id="ARBA00012215"/>
    </source>
</evidence>
<dbReference type="InParanoid" id="A0A2J7QXL4"/>
<evidence type="ECO:0000256" key="8">
    <source>
        <dbReference type="ARBA" id="ARBA00023239"/>
    </source>
</evidence>
<evidence type="ECO:0000256" key="6">
    <source>
        <dbReference type="ARBA" id="ARBA00018425"/>
    </source>
</evidence>
<keyword evidence="16" id="KW-1185">Reference proteome</keyword>
<dbReference type="GO" id="GO:0009436">
    <property type="term" value="P:glyoxylate catabolic process"/>
    <property type="evidence" value="ECO:0007669"/>
    <property type="project" value="TreeGrafter"/>
</dbReference>
<comment type="subcellular location">
    <subcellularLocation>
        <location evidence="2">Membrane</location>
    </subcellularLocation>
</comment>
<feature type="domain" description="Golgin subfamily A member 7/ERF4" evidence="14">
    <location>
        <begin position="83"/>
        <end position="194"/>
    </location>
</feature>
<dbReference type="EMBL" id="NEVH01009379">
    <property type="protein sequence ID" value="PNF33304.1"/>
    <property type="molecule type" value="Genomic_DNA"/>
</dbReference>
<dbReference type="AlphaFoldDB" id="A0A2J7QXL4"/>
<dbReference type="OrthoDB" id="191315at2759"/>
<keyword evidence="8" id="KW-0456">Lyase</keyword>
<comment type="subunit">
    <text evidence="4">Homotetramer.</text>
</comment>
<dbReference type="STRING" id="105785.A0A2J7QXL4"/>
<dbReference type="SUPFAM" id="SSF51569">
    <property type="entry name" value="Aldolase"/>
    <property type="match status" value="1"/>
</dbReference>
<evidence type="ECO:0000256" key="11">
    <source>
        <dbReference type="ARBA" id="ARBA00032879"/>
    </source>
</evidence>